<evidence type="ECO:0000313" key="2">
    <source>
        <dbReference type="WBParaSite" id="SSTP_0001146600.1"/>
    </source>
</evidence>
<name>A0A0K0EPT4_STRER</name>
<reference evidence="2" key="1">
    <citation type="submission" date="2015-08" db="UniProtKB">
        <authorList>
            <consortium name="WormBaseParasite"/>
        </authorList>
    </citation>
    <scope>IDENTIFICATION</scope>
</reference>
<protein>
    <submittedName>
        <fullName evidence="2">Transposase</fullName>
    </submittedName>
</protein>
<organism evidence="2">
    <name type="scientific">Strongyloides stercoralis</name>
    <name type="common">Threadworm</name>
    <dbReference type="NCBI Taxonomy" id="6248"/>
    <lineage>
        <taxon>Eukaryota</taxon>
        <taxon>Metazoa</taxon>
        <taxon>Ecdysozoa</taxon>
        <taxon>Nematoda</taxon>
        <taxon>Chromadorea</taxon>
        <taxon>Rhabditida</taxon>
        <taxon>Tylenchina</taxon>
        <taxon>Panagrolaimomorpha</taxon>
        <taxon>Strongyloidoidea</taxon>
        <taxon>Strongyloididae</taxon>
        <taxon>Strongyloides</taxon>
    </lineage>
</organism>
<dbReference type="WBParaSite" id="SSTP_0001146600.1">
    <property type="protein sequence ID" value="SSTP_0001146600.1"/>
    <property type="gene ID" value="SSTP_0001146600"/>
</dbReference>
<dbReference type="WBParaSite" id="TCONS_00001861.p1">
    <property type="protein sequence ID" value="TCONS_00001861.p1"/>
    <property type="gene ID" value="XLOC_001759"/>
</dbReference>
<dbReference type="AlphaFoldDB" id="A0A0K0EPT4"/>
<evidence type="ECO:0000313" key="1">
    <source>
        <dbReference type="Proteomes" id="UP000035681"/>
    </source>
</evidence>
<dbReference type="Proteomes" id="UP000035681">
    <property type="component" value="Unplaced"/>
</dbReference>
<sequence>MVPKQKTGYNPLFTKEMAATIRKTAKDCDTSCRTVKSTLLSLYPNEQEAIEKIWRKGKRRIFSYALRKMECEGDNVSKELLQVLVNARSFMNNISDIKYYNLLDTKVATLISSKTTLMKVPKKTMENNKGIWRPFDV</sequence>
<accession>A0A0K0EPT4</accession>
<keyword evidence="1" id="KW-1185">Reference proteome</keyword>
<proteinExistence type="predicted"/>